<protein>
    <submittedName>
        <fullName evidence="4">G1123 protein</fullName>
    </submittedName>
</protein>
<keyword evidence="1" id="KW-0547">Nucleotide-binding</keyword>
<keyword evidence="2" id="KW-0067">ATP-binding</keyword>
<evidence type="ECO:0000256" key="3">
    <source>
        <dbReference type="SAM" id="MobiDB-lite"/>
    </source>
</evidence>
<name>A0ABP1FJD8_9CHLO</name>
<dbReference type="PROSITE" id="PS01036">
    <property type="entry name" value="HSP70_3"/>
    <property type="match status" value="1"/>
</dbReference>
<organism evidence="4 5">
    <name type="scientific">Coccomyxa viridis</name>
    <dbReference type="NCBI Taxonomy" id="1274662"/>
    <lineage>
        <taxon>Eukaryota</taxon>
        <taxon>Viridiplantae</taxon>
        <taxon>Chlorophyta</taxon>
        <taxon>core chlorophytes</taxon>
        <taxon>Trebouxiophyceae</taxon>
        <taxon>Trebouxiophyceae incertae sedis</taxon>
        <taxon>Coccomyxaceae</taxon>
        <taxon>Coccomyxa</taxon>
    </lineage>
</organism>
<dbReference type="EMBL" id="CAXHTA020000002">
    <property type="protein sequence ID" value="CAL5219314.1"/>
    <property type="molecule type" value="Genomic_DNA"/>
</dbReference>
<dbReference type="Pfam" id="PF00012">
    <property type="entry name" value="HSP70"/>
    <property type="match status" value="2"/>
</dbReference>
<evidence type="ECO:0000256" key="1">
    <source>
        <dbReference type="ARBA" id="ARBA00022741"/>
    </source>
</evidence>
<evidence type="ECO:0000256" key="2">
    <source>
        <dbReference type="ARBA" id="ARBA00022840"/>
    </source>
</evidence>
<dbReference type="InterPro" id="IPR013126">
    <property type="entry name" value="Hsp_70_fam"/>
</dbReference>
<dbReference type="PRINTS" id="PR00301">
    <property type="entry name" value="HEATSHOCK70"/>
</dbReference>
<dbReference type="PANTHER" id="PTHR19375">
    <property type="entry name" value="HEAT SHOCK PROTEIN 70KDA"/>
    <property type="match status" value="1"/>
</dbReference>
<dbReference type="InterPro" id="IPR018181">
    <property type="entry name" value="Heat_shock_70_CS"/>
</dbReference>
<evidence type="ECO:0000313" key="5">
    <source>
        <dbReference type="Proteomes" id="UP001497392"/>
    </source>
</evidence>
<feature type="compositionally biased region" description="Basic and acidic residues" evidence="3">
    <location>
        <begin position="369"/>
        <end position="380"/>
    </location>
</feature>
<proteinExistence type="predicted"/>
<dbReference type="SUPFAM" id="SSF53067">
    <property type="entry name" value="Actin-like ATPase domain"/>
    <property type="match status" value="2"/>
</dbReference>
<accession>A0ABP1FJD8</accession>
<dbReference type="PROSITE" id="PS00297">
    <property type="entry name" value="HSP70_1"/>
    <property type="match status" value="1"/>
</dbReference>
<dbReference type="Gene3D" id="3.90.640.10">
    <property type="entry name" value="Actin, Chain A, domain 4"/>
    <property type="match status" value="1"/>
</dbReference>
<evidence type="ECO:0000313" key="4">
    <source>
        <dbReference type="EMBL" id="CAL5219314.1"/>
    </source>
</evidence>
<dbReference type="InterPro" id="IPR043129">
    <property type="entry name" value="ATPase_NBD"/>
</dbReference>
<reference evidence="4 5" key="1">
    <citation type="submission" date="2024-06" db="EMBL/GenBank/DDBJ databases">
        <authorList>
            <person name="Kraege A."/>
            <person name="Thomma B."/>
        </authorList>
    </citation>
    <scope>NUCLEOTIDE SEQUENCE [LARGE SCALE GENOMIC DNA]</scope>
</reference>
<dbReference type="Gene3D" id="3.30.420.40">
    <property type="match status" value="4"/>
</dbReference>
<dbReference type="PROSITE" id="PS00329">
    <property type="entry name" value="HSP70_2"/>
    <property type="match status" value="1"/>
</dbReference>
<sequence>MTLALQQLASTGPLRQGAPHFVHDGRQTIRLPRHVRRGHVCLNALVGIDLGTSNSAVGVVDKAVARIVQTSDGSTTSSLVAFTEDKILIGSEARRQAHDNPQNTFSSVKRLIGTGFETSLAELQYAPFKAQPGPNGGTLLCCPARGAVYTPQEVSSHIVRHLISHAGEELGSPICDAVITVPAHFNERQRAATAEAGALAGLQRVRLLQEPVAAVIAYGLGKETEDQLVLVVDLGGGTYDVSLVECFEGCLEVIATTGDARLGGDDWNRAFMQWVLQQAPEDASCASAGDMQDLLRAVESAKQRLSERDQTSISVPDFGGSRGLDVPVTRRDFEEATAPLLSRLWPPLKELGSQACVAWASRPDEGDEDIAHSQDTDRPRSTAPADKFLPQPRRISHVALVGGATRMPSVQTFISRLTCLPLQVTVDPALCVALGATIYGGMLEGTIPGCIELADGAYSAALHDRYTGF</sequence>
<keyword evidence="5" id="KW-1185">Reference proteome</keyword>
<comment type="caution">
    <text evidence="4">The sequence shown here is derived from an EMBL/GenBank/DDBJ whole genome shotgun (WGS) entry which is preliminary data.</text>
</comment>
<gene>
    <name evidence="4" type="primary">g1123</name>
    <name evidence="4" type="ORF">VP750_LOCUS973</name>
</gene>
<feature type="region of interest" description="Disordered" evidence="3">
    <location>
        <begin position="364"/>
        <end position="387"/>
    </location>
</feature>
<dbReference type="Proteomes" id="UP001497392">
    <property type="component" value="Unassembled WGS sequence"/>
</dbReference>